<feature type="binding site" description="axial binding residue" evidence="4">
    <location>
        <position position="465"/>
    </location>
    <ligand>
        <name>heme</name>
        <dbReference type="ChEBI" id="CHEBI:30413"/>
    </ligand>
    <ligandPart>
        <name>Fe</name>
        <dbReference type="ChEBI" id="CHEBI:18248"/>
    </ligandPart>
</feature>
<dbReference type="InterPro" id="IPR017972">
    <property type="entry name" value="Cyt_P450_CS"/>
</dbReference>
<dbReference type="PROSITE" id="PS00086">
    <property type="entry name" value="CYTOCHROME_P450"/>
    <property type="match status" value="1"/>
</dbReference>
<dbReference type="FunFam" id="1.10.630.10:FF:000011">
    <property type="entry name" value="Cytochrome P450 83B1"/>
    <property type="match status" value="1"/>
</dbReference>
<keyword evidence="3 4" id="KW-0408">Iron</keyword>
<evidence type="ECO:0000256" key="5">
    <source>
        <dbReference type="RuleBase" id="RU000461"/>
    </source>
</evidence>
<evidence type="ECO:0000313" key="8">
    <source>
        <dbReference type="Proteomes" id="UP001497516"/>
    </source>
</evidence>
<organism evidence="7 8">
    <name type="scientific">Linum trigynum</name>
    <dbReference type="NCBI Taxonomy" id="586398"/>
    <lineage>
        <taxon>Eukaryota</taxon>
        <taxon>Viridiplantae</taxon>
        <taxon>Streptophyta</taxon>
        <taxon>Embryophyta</taxon>
        <taxon>Tracheophyta</taxon>
        <taxon>Spermatophyta</taxon>
        <taxon>Magnoliopsida</taxon>
        <taxon>eudicotyledons</taxon>
        <taxon>Gunneridae</taxon>
        <taxon>Pentapetalae</taxon>
        <taxon>rosids</taxon>
        <taxon>fabids</taxon>
        <taxon>Malpighiales</taxon>
        <taxon>Linaceae</taxon>
        <taxon>Linum</taxon>
    </lineage>
</organism>
<comment type="cofactor">
    <cofactor evidence="4">
        <name>heme</name>
        <dbReference type="ChEBI" id="CHEBI:30413"/>
    </cofactor>
</comment>
<keyword evidence="6" id="KW-1133">Transmembrane helix</keyword>
<dbReference type="InterPro" id="IPR036396">
    <property type="entry name" value="Cyt_P450_sf"/>
</dbReference>
<evidence type="ECO:0000256" key="2">
    <source>
        <dbReference type="ARBA" id="ARBA00022723"/>
    </source>
</evidence>
<name>A0AAV2G3W1_9ROSI</name>
<feature type="transmembrane region" description="Helical" evidence="6">
    <location>
        <begin position="12"/>
        <end position="29"/>
    </location>
</feature>
<sequence>MFSNFVGPLHYSLLILPSVLILSTYYLLLKRRRSPSSDNPPRLPPSPPALPVIGNLHQVGLYPHRTFAALAQRYAAPVMLLRLGSKPALLVSTAGAARQLFKSHDLLVSTRMRIRTFERLFYDAKTVASAPHGEYWRHARATCVLHLLSNKKVHSFAPVRIKETELMVERIRDASRRGVAVDLSDVATCLSNDVICRVSFGDKMTSDPDVAGRFKVLLEELMKLLGGFFVGDFIPSLGWVNRLVGVNRRVDKTFKEFDEMLESILVEHEGWIDNAGDHNKDRSNGSVEEGCQSFVDVLLEAQRDGKTTSHFLGRDNIKALLMDMLVGGTDTSATLLEWVMAELLKHPRVMKKLQHEVRTITKGKLEISDSDLDQMTYLKQVMLETLRLHPPVPLLGPRELIEDSTIMGYELEAGTLVFTNAWAIGRDPRSWDEPEEFRPERFTNGCLDRGQDFDVIPFGAGRRGCPGRAFALAMNELVVANLVGRFDWTLPDGTKTKDLDMKECTLPTIHRRYHLRAMAIPI</sequence>
<dbReference type="GO" id="GO:0016705">
    <property type="term" value="F:oxidoreductase activity, acting on paired donors, with incorporation or reduction of molecular oxygen"/>
    <property type="evidence" value="ECO:0007669"/>
    <property type="project" value="InterPro"/>
</dbReference>
<protein>
    <recommendedName>
        <fullName evidence="9">Cytochrome P450</fullName>
    </recommendedName>
</protein>
<dbReference type="EMBL" id="OZ034821">
    <property type="protein sequence ID" value="CAL1405314.1"/>
    <property type="molecule type" value="Genomic_DNA"/>
</dbReference>
<keyword evidence="5" id="KW-0560">Oxidoreductase</keyword>
<keyword evidence="4 5" id="KW-0349">Heme</keyword>
<dbReference type="Pfam" id="PF00067">
    <property type="entry name" value="p450"/>
    <property type="match status" value="1"/>
</dbReference>
<dbReference type="PRINTS" id="PR00463">
    <property type="entry name" value="EP450I"/>
</dbReference>
<keyword evidence="6" id="KW-0472">Membrane</keyword>
<keyword evidence="6" id="KW-0812">Transmembrane</keyword>
<evidence type="ECO:0000256" key="1">
    <source>
        <dbReference type="ARBA" id="ARBA00010617"/>
    </source>
</evidence>
<dbReference type="GO" id="GO:0005506">
    <property type="term" value="F:iron ion binding"/>
    <property type="evidence" value="ECO:0007669"/>
    <property type="project" value="InterPro"/>
</dbReference>
<dbReference type="AlphaFoldDB" id="A0AAV2G3W1"/>
<reference evidence="7 8" key="1">
    <citation type="submission" date="2024-04" db="EMBL/GenBank/DDBJ databases">
        <authorList>
            <person name="Fracassetti M."/>
        </authorList>
    </citation>
    <scope>NUCLEOTIDE SEQUENCE [LARGE SCALE GENOMIC DNA]</scope>
</reference>
<dbReference type="InterPro" id="IPR002401">
    <property type="entry name" value="Cyt_P450_E_grp-I"/>
</dbReference>
<dbReference type="PRINTS" id="PR00385">
    <property type="entry name" value="P450"/>
</dbReference>
<comment type="similarity">
    <text evidence="1 5">Belongs to the cytochrome P450 family.</text>
</comment>
<evidence type="ECO:0000256" key="4">
    <source>
        <dbReference type="PIRSR" id="PIRSR602401-1"/>
    </source>
</evidence>
<dbReference type="GO" id="GO:0020037">
    <property type="term" value="F:heme binding"/>
    <property type="evidence" value="ECO:0007669"/>
    <property type="project" value="InterPro"/>
</dbReference>
<proteinExistence type="inferred from homology"/>
<evidence type="ECO:0000256" key="3">
    <source>
        <dbReference type="ARBA" id="ARBA00023004"/>
    </source>
</evidence>
<evidence type="ECO:0000256" key="6">
    <source>
        <dbReference type="SAM" id="Phobius"/>
    </source>
</evidence>
<dbReference type="PANTHER" id="PTHR47955">
    <property type="entry name" value="CYTOCHROME P450 FAMILY 71 PROTEIN"/>
    <property type="match status" value="1"/>
</dbReference>
<gene>
    <name evidence="7" type="ORF">LTRI10_LOCUS45108</name>
</gene>
<dbReference type="InterPro" id="IPR001128">
    <property type="entry name" value="Cyt_P450"/>
</dbReference>
<dbReference type="SUPFAM" id="SSF48264">
    <property type="entry name" value="Cytochrome P450"/>
    <property type="match status" value="1"/>
</dbReference>
<evidence type="ECO:0000313" key="7">
    <source>
        <dbReference type="EMBL" id="CAL1405314.1"/>
    </source>
</evidence>
<dbReference type="PANTHER" id="PTHR47955:SF15">
    <property type="entry name" value="CYTOCHROME P450 71A2-LIKE"/>
    <property type="match status" value="1"/>
</dbReference>
<keyword evidence="5" id="KW-0503">Monooxygenase</keyword>
<keyword evidence="2 4" id="KW-0479">Metal-binding</keyword>
<evidence type="ECO:0008006" key="9">
    <source>
        <dbReference type="Google" id="ProtNLM"/>
    </source>
</evidence>
<dbReference type="GO" id="GO:0004497">
    <property type="term" value="F:monooxygenase activity"/>
    <property type="evidence" value="ECO:0007669"/>
    <property type="project" value="UniProtKB-KW"/>
</dbReference>
<keyword evidence="8" id="KW-1185">Reference proteome</keyword>
<dbReference type="Gene3D" id="1.10.630.10">
    <property type="entry name" value="Cytochrome P450"/>
    <property type="match status" value="1"/>
</dbReference>
<accession>A0AAV2G3W1</accession>
<dbReference type="Proteomes" id="UP001497516">
    <property type="component" value="Chromosome 8"/>
</dbReference>
<dbReference type="CDD" id="cd11072">
    <property type="entry name" value="CYP71-like"/>
    <property type="match status" value="1"/>
</dbReference>